<dbReference type="Proteomes" id="UP001213681">
    <property type="component" value="Unassembled WGS sequence"/>
</dbReference>
<name>A0AAD6G7K7_9EURO</name>
<dbReference type="Gene3D" id="3.20.20.80">
    <property type="entry name" value="Glycosidases"/>
    <property type="match status" value="1"/>
</dbReference>
<dbReference type="EMBL" id="JAPVEA010000002">
    <property type="protein sequence ID" value="KAJ5461287.1"/>
    <property type="molecule type" value="Genomic_DNA"/>
</dbReference>
<reference evidence="3" key="2">
    <citation type="journal article" date="2023" name="IMA Fungus">
        <title>Comparative genomic study of the Penicillium genus elucidates a diverse pangenome and 15 lateral gene transfer events.</title>
        <authorList>
            <person name="Petersen C."/>
            <person name="Sorensen T."/>
            <person name="Nielsen M.R."/>
            <person name="Sondergaard T.E."/>
            <person name="Sorensen J.L."/>
            <person name="Fitzpatrick D.A."/>
            <person name="Frisvad J.C."/>
            <person name="Nielsen K.L."/>
        </authorList>
    </citation>
    <scope>NUCLEOTIDE SEQUENCE</scope>
    <source>
        <strain evidence="3">IBT 16125</strain>
    </source>
</reference>
<keyword evidence="1" id="KW-0732">Signal</keyword>
<evidence type="ECO:0000256" key="1">
    <source>
        <dbReference type="SAM" id="SignalP"/>
    </source>
</evidence>
<accession>A0AAD6G7K7</accession>
<proteinExistence type="predicted"/>
<dbReference type="GeneID" id="81596465"/>
<gene>
    <name evidence="3" type="ORF">N7458_002839</name>
</gene>
<evidence type="ECO:0000259" key="2">
    <source>
        <dbReference type="Pfam" id="PF16862"/>
    </source>
</evidence>
<feature type="signal peptide" evidence="1">
    <location>
        <begin position="1"/>
        <end position="17"/>
    </location>
</feature>
<dbReference type="RefSeq" id="XP_056770329.1">
    <property type="nucleotide sequence ID" value="XM_056906222.1"/>
</dbReference>
<dbReference type="InterPro" id="IPR031728">
    <property type="entry name" value="GlcAase_C"/>
</dbReference>
<dbReference type="Pfam" id="PF16862">
    <property type="entry name" value="Glyco_hydro_79C"/>
    <property type="match status" value="1"/>
</dbReference>
<dbReference type="InterPro" id="IPR017853">
    <property type="entry name" value="GH"/>
</dbReference>
<dbReference type="SUPFAM" id="SSF51445">
    <property type="entry name" value="(Trans)glycosidases"/>
    <property type="match status" value="1"/>
</dbReference>
<feature type="chain" id="PRO_5042062258" description="Beta-glucuronidase C-terminal domain-containing protein" evidence="1">
    <location>
        <begin position="18"/>
        <end position="540"/>
    </location>
</feature>
<sequence length="540" mass="58944">MLPLLAGTFLTMGATFAKPVPSTCVGCTDVTIPIPASTGAVAVPADFFGFGFESGLLPHYDNDFSVNVVHSIQSRMSKPLVIRVGGTSGDHITFKPEQTKVAADCHSSKKFCNSLDDYTVGPDYFDALKRFEDSHWTLQAPMGDEMKLEASMAFLQQAWGAATNKGANKERVAAIALGNEPNWYKAYGVDGYIQRSQKIQEQVVKDFKLQGDEARIFQTGEIAAEVASKADSPSKFTLMDLLKPLFKGTSTQQKEIKYAAEHYYQVIGANDGGHEYTAADLKDTLMNHKAITNKLAPYAAAVKSLNGIDKSVPLVISEAGSAIGNTAVEFAGGFGAAIWAVDFHLAAMWHGIQRVCNTHGPDATHAWWLPDDTSAHAKTRAVQGIFPAAPFIADFIGNDKLGKIKEIDLKNDFLSAYAMFDQKTDKLSRIAIINMRQWEYGPAVRPRYVAQIDIGKDVKSAVVQRMQSEHGAAALGFDLGGPQQNVTWNGEQWSWKLSKGLGRKVAGYEEEKLVINKDKNMNGHISVNVWDTEAVIVQLS</sequence>
<evidence type="ECO:0000313" key="3">
    <source>
        <dbReference type="EMBL" id="KAJ5461287.1"/>
    </source>
</evidence>
<dbReference type="AlphaFoldDB" id="A0AAD6G7K7"/>
<comment type="caution">
    <text evidence="3">The sequence shown here is derived from an EMBL/GenBank/DDBJ whole genome shotgun (WGS) entry which is preliminary data.</text>
</comment>
<protein>
    <recommendedName>
        <fullName evidence="2">Beta-glucuronidase C-terminal domain-containing protein</fullName>
    </recommendedName>
</protein>
<reference evidence="3" key="1">
    <citation type="submission" date="2022-12" db="EMBL/GenBank/DDBJ databases">
        <authorList>
            <person name="Petersen C."/>
        </authorList>
    </citation>
    <scope>NUCLEOTIDE SEQUENCE</scope>
    <source>
        <strain evidence="3">IBT 16125</strain>
    </source>
</reference>
<dbReference type="PANTHER" id="PTHR36183:SF2">
    <property type="entry name" value="BETA-GLUCURONIDASE C-TERMINAL DOMAIN-CONTAINING PROTEIN"/>
    <property type="match status" value="1"/>
</dbReference>
<dbReference type="PANTHER" id="PTHR36183">
    <property type="entry name" value="BETA-GLUCURONIDASE"/>
    <property type="match status" value="1"/>
</dbReference>
<feature type="domain" description="Beta-glucuronidase C-terminal" evidence="2">
    <location>
        <begin position="416"/>
        <end position="536"/>
    </location>
</feature>
<evidence type="ECO:0000313" key="4">
    <source>
        <dbReference type="Proteomes" id="UP001213681"/>
    </source>
</evidence>
<organism evidence="3 4">
    <name type="scientific">Penicillium daleae</name>
    <dbReference type="NCBI Taxonomy" id="63821"/>
    <lineage>
        <taxon>Eukaryota</taxon>
        <taxon>Fungi</taxon>
        <taxon>Dikarya</taxon>
        <taxon>Ascomycota</taxon>
        <taxon>Pezizomycotina</taxon>
        <taxon>Eurotiomycetes</taxon>
        <taxon>Eurotiomycetidae</taxon>
        <taxon>Eurotiales</taxon>
        <taxon>Aspergillaceae</taxon>
        <taxon>Penicillium</taxon>
    </lineage>
</organism>
<dbReference type="InterPro" id="IPR052974">
    <property type="entry name" value="GH79_Enzymes"/>
</dbReference>
<keyword evidence="4" id="KW-1185">Reference proteome</keyword>